<feature type="transmembrane region" description="Helical" evidence="3">
    <location>
        <begin position="41"/>
        <end position="64"/>
    </location>
</feature>
<dbReference type="PROSITE" id="PS50111">
    <property type="entry name" value="CHEMOTAXIS_TRANSDUC_2"/>
    <property type="match status" value="1"/>
</dbReference>
<evidence type="ECO:0000256" key="3">
    <source>
        <dbReference type="SAM" id="Phobius"/>
    </source>
</evidence>
<organism evidence="5 6">
    <name type="scientific">Acetivibrio thermocellus AD2</name>
    <dbReference type="NCBI Taxonomy" id="1138384"/>
    <lineage>
        <taxon>Bacteria</taxon>
        <taxon>Bacillati</taxon>
        <taxon>Bacillota</taxon>
        <taxon>Clostridia</taxon>
        <taxon>Eubacteriales</taxon>
        <taxon>Oscillospiraceae</taxon>
        <taxon>Acetivibrio</taxon>
    </lineage>
</organism>
<evidence type="ECO:0000259" key="4">
    <source>
        <dbReference type="PROSITE" id="PS50111"/>
    </source>
</evidence>
<proteinExistence type="predicted"/>
<dbReference type="InterPro" id="IPR004089">
    <property type="entry name" value="MCPsignal_dom"/>
</dbReference>
<evidence type="ECO:0000256" key="1">
    <source>
        <dbReference type="ARBA" id="ARBA00023224"/>
    </source>
</evidence>
<dbReference type="RefSeq" id="WP_003512414.1">
    <property type="nucleotide sequence ID" value="NZ_CP013828.1"/>
</dbReference>
<dbReference type="SMART" id="SM00283">
    <property type="entry name" value="MA"/>
    <property type="match status" value="1"/>
</dbReference>
<dbReference type="GeneID" id="35806141"/>
<dbReference type="PANTHER" id="PTHR32089:SF112">
    <property type="entry name" value="LYSOZYME-LIKE PROTEIN-RELATED"/>
    <property type="match status" value="1"/>
</dbReference>
<keyword evidence="1 2" id="KW-0807">Transducer</keyword>
<dbReference type="GO" id="GO:0007165">
    <property type="term" value="P:signal transduction"/>
    <property type="evidence" value="ECO:0007669"/>
    <property type="project" value="UniProtKB-KW"/>
</dbReference>
<feature type="domain" description="Methyl-accepting transducer" evidence="4">
    <location>
        <begin position="211"/>
        <end position="468"/>
    </location>
</feature>
<keyword evidence="3" id="KW-1133">Transmembrane helix</keyword>
<feature type="transmembrane region" description="Helical" evidence="3">
    <location>
        <begin position="119"/>
        <end position="137"/>
    </location>
</feature>
<evidence type="ECO:0000256" key="2">
    <source>
        <dbReference type="PROSITE-ProRule" id="PRU00284"/>
    </source>
</evidence>
<dbReference type="Pfam" id="PF00015">
    <property type="entry name" value="MCPsignal"/>
    <property type="match status" value="1"/>
</dbReference>
<dbReference type="AlphaFoldDB" id="A0AB36TI89"/>
<reference evidence="5 6" key="1">
    <citation type="submission" date="2017-09" db="EMBL/GenBank/DDBJ databases">
        <title>Evaluation of Pacific Biosciences Sequencing Technology to Finishing C. thermocellum Genome Sequences.</title>
        <authorList>
            <person name="Brown S."/>
        </authorList>
    </citation>
    <scope>NUCLEOTIDE SEQUENCE [LARGE SCALE GENOMIC DNA]</scope>
    <source>
        <strain evidence="5 6">AD2</strain>
    </source>
</reference>
<dbReference type="Gene3D" id="1.10.287.950">
    <property type="entry name" value="Methyl-accepting chemotaxis protein"/>
    <property type="match status" value="1"/>
</dbReference>
<feature type="transmembrane region" description="Helical" evidence="3">
    <location>
        <begin position="16"/>
        <end position="35"/>
    </location>
</feature>
<accession>A0AB36TI89</accession>
<dbReference type="EMBL" id="PDBW01000001">
    <property type="protein sequence ID" value="PFH03251.1"/>
    <property type="molecule type" value="Genomic_DNA"/>
</dbReference>
<evidence type="ECO:0000313" key="6">
    <source>
        <dbReference type="Proteomes" id="UP000223596"/>
    </source>
</evidence>
<protein>
    <submittedName>
        <fullName evidence="5">Methyl-accepting chemotaxis protein</fullName>
    </submittedName>
</protein>
<dbReference type="Proteomes" id="UP000223596">
    <property type="component" value="Unassembled WGS sequence"/>
</dbReference>
<name>A0AB36TI89_ACETH</name>
<dbReference type="PANTHER" id="PTHR32089">
    <property type="entry name" value="METHYL-ACCEPTING CHEMOTAXIS PROTEIN MCPB"/>
    <property type="match status" value="1"/>
</dbReference>
<gene>
    <name evidence="5" type="ORF">M972_112053</name>
</gene>
<comment type="caution">
    <text evidence="5">The sequence shown here is derived from an EMBL/GenBank/DDBJ whole genome shotgun (WGS) entry which is preliminary data.</text>
</comment>
<feature type="transmembrane region" description="Helical" evidence="3">
    <location>
        <begin position="71"/>
        <end position="91"/>
    </location>
</feature>
<feature type="transmembrane region" description="Helical" evidence="3">
    <location>
        <begin position="97"/>
        <end position="114"/>
    </location>
</feature>
<dbReference type="SUPFAM" id="SSF58104">
    <property type="entry name" value="Methyl-accepting chemotaxis protein (MCP) signaling domain"/>
    <property type="match status" value="1"/>
</dbReference>
<sequence length="495" mass="55460">MKEITLESHARRVNKVLLFIFWAYFFVCIVLGMTITAPTSLISIESIPLIIFFAGMITSTIYFVKRKYNDITGLILCLSVMVSLVATYFNLNSVVEETMILVLVIPACAMALYLNKRNFAIYAVCFNLLCVIFEAVYKTMGMQKFISDLVKIDFILLFLYFSAKWGSEIIHQMIEKEKNSNNILNKLEDTMGFLRKNTEILNRDIMNCNMTLKMIKESGDSVALAVEEVAKGISEEAESVSNINVMMSEADKLVADTAAISREMAEVSVSTVQIVNEGVKNINEMNKQMDIINTAVNESYSTVLKLQESMDRVNEFLQGITEIAEQTNMLALNASIEAARAGESGKGFAVVADEVRRLAEQSTQTVGLIHQVITNIKDEADAILDKVYSGTEATKAGEAIVKKVSESYDRMNQSFKDIDNYIDSELKMIENTTLLFSQIRKEMESIAGISQEHAAASEEMAASMQDQKDKIESIFNSMKEIQKSSEELEMIVKDK</sequence>
<keyword evidence="3" id="KW-0472">Membrane</keyword>
<evidence type="ECO:0000313" key="5">
    <source>
        <dbReference type="EMBL" id="PFH03251.1"/>
    </source>
</evidence>
<keyword evidence="3" id="KW-0812">Transmembrane</keyword>
<dbReference type="GO" id="GO:0016020">
    <property type="term" value="C:membrane"/>
    <property type="evidence" value="ECO:0007669"/>
    <property type="project" value="InterPro"/>
</dbReference>